<dbReference type="SUPFAM" id="SSF55681">
    <property type="entry name" value="Class II aaRS and biotin synthetases"/>
    <property type="match status" value="1"/>
</dbReference>
<dbReference type="SMART" id="SM00874">
    <property type="entry name" value="B5"/>
    <property type="match status" value="1"/>
</dbReference>
<evidence type="ECO:0000313" key="21">
    <source>
        <dbReference type="Proteomes" id="UP000230292"/>
    </source>
</evidence>
<dbReference type="Pfam" id="PF03483">
    <property type="entry name" value="B3_4"/>
    <property type="match status" value="1"/>
</dbReference>
<dbReference type="SUPFAM" id="SSF56037">
    <property type="entry name" value="PheT/TilS domain"/>
    <property type="match status" value="1"/>
</dbReference>
<dbReference type="SMART" id="SM00896">
    <property type="entry name" value="FDX-ACB"/>
    <property type="match status" value="1"/>
</dbReference>
<dbReference type="PROSITE" id="PS50886">
    <property type="entry name" value="TRBD"/>
    <property type="match status" value="1"/>
</dbReference>
<dbReference type="Pfam" id="PF03484">
    <property type="entry name" value="B5"/>
    <property type="match status" value="1"/>
</dbReference>
<comment type="cofactor">
    <cofactor evidence="15">
        <name>Mg(2+)</name>
        <dbReference type="ChEBI" id="CHEBI:18420"/>
    </cofactor>
    <text evidence="15">Binds 2 magnesium ions per tetramer.</text>
</comment>
<dbReference type="GO" id="GO:0004826">
    <property type="term" value="F:phenylalanine-tRNA ligase activity"/>
    <property type="evidence" value="ECO:0007669"/>
    <property type="project" value="UniProtKB-UniRule"/>
</dbReference>
<evidence type="ECO:0000256" key="12">
    <source>
        <dbReference type="ARBA" id="ARBA00022917"/>
    </source>
</evidence>
<dbReference type="AlphaFoldDB" id="A0A2M7H4K3"/>
<dbReference type="SUPFAM" id="SSF50249">
    <property type="entry name" value="Nucleic acid-binding proteins"/>
    <property type="match status" value="1"/>
</dbReference>
<keyword evidence="11 16" id="KW-0694">RNA-binding</keyword>
<dbReference type="InterPro" id="IPR020825">
    <property type="entry name" value="Phe-tRNA_synthase-like_B3/B4"/>
</dbReference>
<comment type="similarity">
    <text evidence="2 15">Belongs to the phenylalanyl-tRNA synthetase beta subunit family. Type 1 subfamily.</text>
</comment>
<dbReference type="Gene3D" id="3.30.70.380">
    <property type="entry name" value="Ferrodoxin-fold anticodon-binding domain"/>
    <property type="match status" value="1"/>
</dbReference>
<evidence type="ECO:0000256" key="3">
    <source>
        <dbReference type="ARBA" id="ARBA00011209"/>
    </source>
</evidence>
<feature type="domain" description="FDX-ACB" evidence="18">
    <location>
        <begin position="695"/>
        <end position="788"/>
    </location>
</feature>
<dbReference type="GO" id="GO:0005524">
    <property type="term" value="F:ATP binding"/>
    <property type="evidence" value="ECO:0007669"/>
    <property type="project" value="UniProtKB-UniRule"/>
</dbReference>
<evidence type="ECO:0000256" key="10">
    <source>
        <dbReference type="ARBA" id="ARBA00022842"/>
    </source>
</evidence>
<dbReference type="InterPro" id="IPR045864">
    <property type="entry name" value="aa-tRNA-synth_II/BPL/LPL"/>
</dbReference>
<dbReference type="SMART" id="SM00873">
    <property type="entry name" value="B3_4"/>
    <property type="match status" value="1"/>
</dbReference>
<dbReference type="GO" id="GO:0000287">
    <property type="term" value="F:magnesium ion binding"/>
    <property type="evidence" value="ECO:0007669"/>
    <property type="project" value="UniProtKB-UniRule"/>
</dbReference>
<dbReference type="EC" id="6.1.1.20" evidence="15"/>
<dbReference type="InterPro" id="IPR005121">
    <property type="entry name" value="Fdx_antiC-bd"/>
</dbReference>
<dbReference type="GO" id="GO:0000049">
    <property type="term" value="F:tRNA binding"/>
    <property type="evidence" value="ECO:0007669"/>
    <property type="project" value="UniProtKB-UniRule"/>
</dbReference>
<dbReference type="Gene3D" id="2.40.50.140">
    <property type="entry name" value="Nucleic acid-binding proteins"/>
    <property type="match status" value="1"/>
</dbReference>
<dbReference type="InterPro" id="IPR036690">
    <property type="entry name" value="Fdx_antiC-bd_sf"/>
</dbReference>
<dbReference type="EMBL" id="PFGC01000020">
    <property type="protein sequence ID" value="PIW37160.1"/>
    <property type="molecule type" value="Genomic_DNA"/>
</dbReference>
<dbReference type="CDD" id="cd02796">
    <property type="entry name" value="tRNA_bind_bactPheRS"/>
    <property type="match status" value="1"/>
</dbReference>
<evidence type="ECO:0000259" key="18">
    <source>
        <dbReference type="PROSITE" id="PS51447"/>
    </source>
</evidence>
<keyword evidence="6 15" id="KW-0436">Ligase</keyword>
<organism evidence="20 21">
    <name type="scientific">Candidatus Kerfeldbacteria bacterium CG15_BIG_FIL_POST_REV_8_21_14_020_45_12</name>
    <dbReference type="NCBI Taxonomy" id="2014247"/>
    <lineage>
        <taxon>Bacteria</taxon>
        <taxon>Candidatus Kerfeldiibacteriota</taxon>
    </lineage>
</organism>
<dbReference type="SUPFAM" id="SSF46955">
    <property type="entry name" value="Putative DNA-binding domain"/>
    <property type="match status" value="1"/>
</dbReference>
<dbReference type="Proteomes" id="UP000230292">
    <property type="component" value="Unassembled WGS sequence"/>
</dbReference>
<comment type="subunit">
    <text evidence="3 15">Tetramer of two alpha and two beta subunits.</text>
</comment>
<keyword evidence="7 15" id="KW-0479">Metal-binding</keyword>
<evidence type="ECO:0000256" key="14">
    <source>
        <dbReference type="ARBA" id="ARBA00049255"/>
    </source>
</evidence>
<evidence type="ECO:0000256" key="4">
    <source>
        <dbReference type="ARBA" id="ARBA00022490"/>
    </source>
</evidence>
<evidence type="ECO:0000256" key="1">
    <source>
        <dbReference type="ARBA" id="ARBA00004496"/>
    </source>
</evidence>
<evidence type="ECO:0000313" key="20">
    <source>
        <dbReference type="EMBL" id="PIW37160.1"/>
    </source>
</evidence>
<dbReference type="SUPFAM" id="SSF54991">
    <property type="entry name" value="Anticodon-binding domain of PheRS"/>
    <property type="match status" value="1"/>
</dbReference>
<dbReference type="InterPro" id="IPR012340">
    <property type="entry name" value="NA-bd_OB-fold"/>
</dbReference>
<feature type="binding site" evidence="15">
    <location>
        <position position="467"/>
    </location>
    <ligand>
        <name>Mg(2+)</name>
        <dbReference type="ChEBI" id="CHEBI:18420"/>
        <note>shared with alpha subunit</note>
    </ligand>
</feature>
<accession>A0A2M7H4K3</accession>
<comment type="caution">
    <text evidence="20">The sequence shown here is derived from an EMBL/GenBank/DDBJ whole genome shotgun (WGS) entry which is preliminary data.</text>
</comment>
<dbReference type="Gene3D" id="3.50.40.10">
    <property type="entry name" value="Phenylalanyl-trna Synthetase, Chain B, domain 3"/>
    <property type="match status" value="1"/>
</dbReference>
<evidence type="ECO:0000256" key="13">
    <source>
        <dbReference type="ARBA" id="ARBA00023146"/>
    </source>
</evidence>
<evidence type="ECO:0000256" key="9">
    <source>
        <dbReference type="ARBA" id="ARBA00022840"/>
    </source>
</evidence>
<comment type="catalytic activity">
    <reaction evidence="14 15">
        <text>tRNA(Phe) + L-phenylalanine + ATP = L-phenylalanyl-tRNA(Phe) + AMP + diphosphate + H(+)</text>
        <dbReference type="Rhea" id="RHEA:19413"/>
        <dbReference type="Rhea" id="RHEA-COMP:9668"/>
        <dbReference type="Rhea" id="RHEA-COMP:9699"/>
        <dbReference type="ChEBI" id="CHEBI:15378"/>
        <dbReference type="ChEBI" id="CHEBI:30616"/>
        <dbReference type="ChEBI" id="CHEBI:33019"/>
        <dbReference type="ChEBI" id="CHEBI:58095"/>
        <dbReference type="ChEBI" id="CHEBI:78442"/>
        <dbReference type="ChEBI" id="CHEBI:78531"/>
        <dbReference type="ChEBI" id="CHEBI:456215"/>
        <dbReference type="EC" id="6.1.1.20"/>
    </reaction>
</comment>
<feature type="binding site" evidence="15">
    <location>
        <position position="466"/>
    </location>
    <ligand>
        <name>Mg(2+)</name>
        <dbReference type="ChEBI" id="CHEBI:18420"/>
        <note>shared with alpha subunit</note>
    </ligand>
</feature>
<dbReference type="Gene3D" id="3.30.930.10">
    <property type="entry name" value="Bira Bifunctional Protein, Domain 2"/>
    <property type="match status" value="1"/>
</dbReference>
<evidence type="ECO:0000256" key="2">
    <source>
        <dbReference type="ARBA" id="ARBA00008653"/>
    </source>
</evidence>
<keyword evidence="13 15" id="KW-0030">Aminoacyl-tRNA synthetase</keyword>
<comment type="subcellular location">
    <subcellularLocation>
        <location evidence="1 15">Cytoplasm</location>
    </subcellularLocation>
</comment>
<reference evidence="20 21" key="1">
    <citation type="submission" date="2017-09" db="EMBL/GenBank/DDBJ databases">
        <title>Depth-based differentiation of microbial function through sediment-hosted aquifers and enrichment of novel symbionts in the deep terrestrial subsurface.</title>
        <authorList>
            <person name="Probst A.J."/>
            <person name="Ladd B."/>
            <person name="Jarett J.K."/>
            <person name="Geller-Mcgrath D.E."/>
            <person name="Sieber C.M."/>
            <person name="Emerson J.B."/>
            <person name="Anantharaman K."/>
            <person name="Thomas B.C."/>
            <person name="Malmstrom R."/>
            <person name="Stieglmeier M."/>
            <person name="Klingl A."/>
            <person name="Woyke T."/>
            <person name="Ryan C.M."/>
            <person name="Banfield J.F."/>
        </authorList>
    </citation>
    <scope>NUCLEOTIDE SEQUENCE [LARGE SCALE GENOMIC DNA]</scope>
    <source>
        <strain evidence="20">CG15_BIG_FIL_POST_REV_8_21_14_020_45_12</strain>
    </source>
</reference>
<dbReference type="InterPro" id="IPR005146">
    <property type="entry name" value="B3/B4_tRNA-bd"/>
</dbReference>
<name>A0A2M7H4K3_9BACT</name>
<dbReference type="InterPro" id="IPR004532">
    <property type="entry name" value="Phe-tRNA-ligase_IIc_bsu_bact"/>
</dbReference>
<dbReference type="InterPro" id="IPR041616">
    <property type="entry name" value="PheRS_beta_core"/>
</dbReference>
<feature type="binding site" evidence="15">
    <location>
        <position position="463"/>
    </location>
    <ligand>
        <name>Mg(2+)</name>
        <dbReference type="ChEBI" id="CHEBI:18420"/>
        <note>shared with alpha subunit</note>
    </ligand>
</feature>
<dbReference type="PROSITE" id="PS51483">
    <property type="entry name" value="B5"/>
    <property type="match status" value="1"/>
</dbReference>
<dbReference type="InterPro" id="IPR045060">
    <property type="entry name" value="Phe-tRNA-ligase_IIc_bsu"/>
</dbReference>
<dbReference type="HAMAP" id="MF_00283">
    <property type="entry name" value="Phe_tRNA_synth_beta1"/>
    <property type="match status" value="1"/>
</dbReference>
<feature type="binding site" evidence="15">
    <location>
        <position position="457"/>
    </location>
    <ligand>
        <name>Mg(2+)</name>
        <dbReference type="ChEBI" id="CHEBI:18420"/>
        <note>shared with alpha subunit</note>
    </ligand>
</feature>
<keyword evidence="9 15" id="KW-0067">ATP-binding</keyword>
<evidence type="ECO:0000256" key="15">
    <source>
        <dbReference type="HAMAP-Rule" id="MF_00283"/>
    </source>
</evidence>
<evidence type="ECO:0000256" key="6">
    <source>
        <dbReference type="ARBA" id="ARBA00022598"/>
    </source>
</evidence>
<keyword evidence="8 15" id="KW-0547">Nucleotide-binding</keyword>
<evidence type="ECO:0000256" key="16">
    <source>
        <dbReference type="PROSITE-ProRule" id="PRU00209"/>
    </source>
</evidence>
<keyword evidence="12 15" id="KW-0648">Protein biosynthesis</keyword>
<dbReference type="PROSITE" id="PS51447">
    <property type="entry name" value="FDX_ACB"/>
    <property type="match status" value="1"/>
</dbReference>
<keyword evidence="5 16" id="KW-0820">tRNA-binding</keyword>
<evidence type="ECO:0000256" key="7">
    <source>
        <dbReference type="ARBA" id="ARBA00022723"/>
    </source>
</evidence>
<dbReference type="PANTHER" id="PTHR10947:SF0">
    <property type="entry name" value="PHENYLALANINE--TRNA LIGASE BETA SUBUNIT"/>
    <property type="match status" value="1"/>
</dbReference>
<evidence type="ECO:0000259" key="17">
    <source>
        <dbReference type="PROSITE" id="PS50886"/>
    </source>
</evidence>
<feature type="domain" description="TRNA-binding" evidence="17">
    <location>
        <begin position="39"/>
        <end position="149"/>
    </location>
</feature>
<evidence type="ECO:0000256" key="8">
    <source>
        <dbReference type="ARBA" id="ARBA00022741"/>
    </source>
</evidence>
<dbReference type="Pfam" id="PF01588">
    <property type="entry name" value="tRNA_bind"/>
    <property type="match status" value="1"/>
</dbReference>
<dbReference type="Pfam" id="PF03147">
    <property type="entry name" value="FDX-ACB"/>
    <property type="match status" value="1"/>
</dbReference>
<keyword evidence="10 15" id="KW-0460">Magnesium</keyword>
<dbReference type="NCBIfam" id="TIGR00472">
    <property type="entry name" value="pheT_bact"/>
    <property type="match status" value="1"/>
</dbReference>
<dbReference type="InterPro" id="IPR009061">
    <property type="entry name" value="DNA-bd_dom_put_sf"/>
</dbReference>
<sequence>MIYSYNWLREYVADIPEAKKLMTELSLHSVEVEEIDEGGIELGNVVVGELIERRTHPNADSLNIGIFDVGEPEPRQIIFGGVAALKVGDKLPVALAPTIIPDEIKIKERKLRGELSQGMCCLKSELGILDREEAVHFFEPDVINGTPIIGVLPLNETVIDIDNKSMTHRADLFCHTGIAREISAVFNLSLNLPKTAPLPKVKPTLDIKIADTNDCPRYIGIELSVNLGKSPDFISQRLQACGVKSINNVVDITNYIMLEFGEPTHAFDADKLSGNSIEVRRARTGETIATLDHETKTLTEDVLLITNNDKAIAVAGVIGGTESSVTDTTTRIILEVANFSALTVRRSAKIVGLRTDGALRWEKGLSPELAEPAAARAVELLLEYAGAKVIGLTDVYPKKPELTQISLSADYLSRLSGFEFEPKVVQKLLTALGCKVVTKKSKTGKVYNVEIPWWRTDLVIREDLVEEIVRLYGVNKIPEQQLIGALSVPNQDLELEIISKIQDHLVRCGLTETYNYSFYGADDIIKMGWDDQVDHLSIQNPLSEDLRYLRTSILPRLLDNIRTNQMQSSSIQLFEVGHLYFSDREVRQLALVISGGAEPYRVARGLAESLLSALNINFTTSVIVEEASKCPRWGMYQGKQALRFESAGEKLGTAGILSAQVQSNWDILRGTAFVTLSIPILAKYSSTKRAMRPISIFPSVPLDLSVIVDESVPWGDIEAVVRSHGSDLLQSIEVIDIYRGEAIPVGKKSLSFRVILQSQQQTLEMSAMEKWRDGLVVDLGKKLDATLRDK</sequence>
<evidence type="ECO:0000256" key="5">
    <source>
        <dbReference type="ARBA" id="ARBA00022555"/>
    </source>
</evidence>
<dbReference type="GO" id="GO:0006432">
    <property type="term" value="P:phenylalanyl-tRNA aminoacylation"/>
    <property type="evidence" value="ECO:0007669"/>
    <property type="project" value="UniProtKB-UniRule"/>
</dbReference>
<gene>
    <name evidence="15" type="primary">pheT</name>
    <name evidence="20" type="ORF">COW24_01725</name>
</gene>
<dbReference type="InterPro" id="IPR002547">
    <property type="entry name" value="tRNA-bd_dom"/>
</dbReference>
<dbReference type="Gene3D" id="3.30.56.10">
    <property type="match status" value="2"/>
</dbReference>
<dbReference type="PANTHER" id="PTHR10947">
    <property type="entry name" value="PHENYLALANYL-TRNA SYNTHETASE BETA CHAIN AND LEUCINE-RICH REPEAT-CONTAINING PROTEIN 47"/>
    <property type="match status" value="1"/>
</dbReference>
<dbReference type="GO" id="GO:0009328">
    <property type="term" value="C:phenylalanine-tRNA ligase complex"/>
    <property type="evidence" value="ECO:0007669"/>
    <property type="project" value="TreeGrafter"/>
</dbReference>
<feature type="domain" description="B5" evidence="19">
    <location>
        <begin position="400"/>
        <end position="479"/>
    </location>
</feature>
<dbReference type="Pfam" id="PF17759">
    <property type="entry name" value="tRNA_synthFbeta"/>
    <property type="match status" value="1"/>
</dbReference>
<evidence type="ECO:0000256" key="11">
    <source>
        <dbReference type="ARBA" id="ARBA00022884"/>
    </source>
</evidence>
<keyword evidence="4 15" id="KW-0963">Cytoplasm</keyword>
<dbReference type="InterPro" id="IPR033714">
    <property type="entry name" value="tRNA_bind_bactPheRS"/>
</dbReference>
<evidence type="ECO:0000259" key="19">
    <source>
        <dbReference type="PROSITE" id="PS51483"/>
    </source>
</evidence>
<protein>
    <recommendedName>
        <fullName evidence="15">Phenylalanine--tRNA ligase beta subunit</fullName>
        <ecNumber evidence="15">6.1.1.20</ecNumber>
    </recommendedName>
    <alternativeName>
        <fullName evidence="15">Phenylalanyl-tRNA synthetase beta subunit</fullName>
        <shortName evidence="15">PheRS</shortName>
    </alternativeName>
</protein>
<dbReference type="InterPro" id="IPR005147">
    <property type="entry name" value="tRNA_synthase_B5-dom"/>
</dbReference>
<proteinExistence type="inferred from homology"/>